<gene>
    <name evidence="13" type="ORF">H0235_016042</name>
</gene>
<dbReference type="PRINTS" id="PR00237">
    <property type="entry name" value="GPCRRHODOPSN"/>
</dbReference>
<feature type="transmembrane region" description="Helical" evidence="10">
    <location>
        <begin position="46"/>
        <end position="67"/>
    </location>
</feature>
<keyword evidence="2" id="KW-1003">Cell membrane</keyword>
<feature type="transmembrane region" description="Helical" evidence="10">
    <location>
        <begin position="264"/>
        <end position="286"/>
    </location>
</feature>
<keyword evidence="8 10" id="KW-0325">Glycoprotein</keyword>
<dbReference type="PRINTS" id="PR00896">
    <property type="entry name" value="VASOPRESSINR"/>
</dbReference>
<comment type="caution">
    <text evidence="13">The sequence shown here is derived from an EMBL/GenBank/DDBJ whole genome shotgun (WGS) entry which is preliminary data.</text>
</comment>
<dbReference type="PANTHER" id="PTHR24224:SF6">
    <property type="entry name" value="CARDIOACCELERATORY PEPTIDE RECEPTOR-RELATED"/>
    <property type="match status" value="1"/>
</dbReference>
<keyword evidence="4 10" id="KW-1133">Transmembrane helix</keyword>
<dbReference type="PROSITE" id="PS00237">
    <property type="entry name" value="G_PROTEIN_RECEP_F1_1"/>
    <property type="match status" value="1"/>
</dbReference>
<feature type="compositionally biased region" description="Basic and acidic residues" evidence="11">
    <location>
        <begin position="1"/>
        <end position="10"/>
    </location>
</feature>
<evidence type="ECO:0000313" key="13">
    <source>
        <dbReference type="EMBL" id="KAF7398034.1"/>
    </source>
</evidence>
<evidence type="ECO:0000259" key="12">
    <source>
        <dbReference type="PROSITE" id="PS50262"/>
    </source>
</evidence>
<comment type="similarity">
    <text evidence="10">Belongs to the G-protein coupled receptor 1 family. Vasopressin/oxytocin receptor subfamily.</text>
</comment>
<dbReference type="EMBL" id="JACSDY010000019">
    <property type="protein sequence ID" value="KAF7398034.1"/>
    <property type="molecule type" value="Genomic_DNA"/>
</dbReference>
<dbReference type="InterPro" id="IPR052665">
    <property type="entry name" value="Neuropeptide-GPCR"/>
</dbReference>
<organism evidence="13 14">
    <name type="scientific">Vespula pensylvanica</name>
    <name type="common">Western yellow jacket</name>
    <name type="synonym">Wasp</name>
    <dbReference type="NCBI Taxonomy" id="30213"/>
    <lineage>
        <taxon>Eukaryota</taxon>
        <taxon>Metazoa</taxon>
        <taxon>Ecdysozoa</taxon>
        <taxon>Arthropoda</taxon>
        <taxon>Hexapoda</taxon>
        <taxon>Insecta</taxon>
        <taxon>Pterygota</taxon>
        <taxon>Neoptera</taxon>
        <taxon>Endopterygota</taxon>
        <taxon>Hymenoptera</taxon>
        <taxon>Apocrita</taxon>
        <taxon>Aculeata</taxon>
        <taxon>Vespoidea</taxon>
        <taxon>Vespidae</taxon>
        <taxon>Vespinae</taxon>
        <taxon>Vespula</taxon>
    </lineage>
</organism>
<proteinExistence type="inferred from homology"/>
<dbReference type="Pfam" id="PF00001">
    <property type="entry name" value="7tm_1"/>
    <property type="match status" value="1"/>
</dbReference>
<evidence type="ECO:0000256" key="7">
    <source>
        <dbReference type="ARBA" id="ARBA00023170"/>
    </source>
</evidence>
<protein>
    <recommendedName>
        <fullName evidence="12">G-protein coupled receptors family 1 profile domain-containing protein</fullName>
    </recommendedName>
</protein>
<dbReference type="FunFam" id="1.20.1070.10:FF:000188">
    <property type="entry name" value="Neuropeptide S receptor"/>
    <property type="match status" value="1"/>
</dbReference>
<dbReference type="GO" id="GO:0008188">
    <property type="term" value="F:neuropeptide receptor activity"/>
    <property type="evidence" value="ECO:0007669"/>
    <property type="project" value="TreeGrafter"/>
</dbReference>
<evidence type="ECO:0000256" key="1">
    <source>
        <dbReference type="ARBA" id="ARBA00004651"/>
    </source>
</evidence>
<reference evidence="13" key="1">
    <citation type="journal article" date="2020" name="G3 (Bethesda)">
        <title>High-Quality Assemblies for Three Invasive Social Wasps from the &lt;i&gt;Vespula&lt;/i&gt; Genus.</title>
        <authorList>
            <person name="Harrop T.W.R."/>
            <person name="Guhlin J."/>
            <person name="McLaughlin G.M."/>
            <person name="Permina E."/>
            <person name="Stockwell P."/>
            <person name="Gilligan J."/>
            <person name="Le Lec M.F."/>
            <person name="Gruber M.A.M."/>
            <person name="Quinn O."/>
            <person name="Lovegrove M."/>
            <person name="Duncan E.J."/>
            <person name="Remnant E.J."/>
            <person name="Van Eeckhoven J."/>
            <person name="Graham B."/>
            <person name="Knapp R.A."/>
            <person name="Langford K.W."/>
            <person name="Kronenberg Z."/>
            <person name="Press M.O."/>
            <person name="Eacker S.M."/>
            <person name="Wilson-Rankin E.E."/>
            <person name="Purcell J."/>
            <person name="Lester P.J."/>
            <person name="Dearden P.K."/>
        </authorList>
    </citation>
    <scope>NUCLEOTIDE SEQUENCE</scope>
    <source>
        <strain evidence="13">Volc-1</strain>
    </source>
</reference>
<keyword evidence="3 10" id="KW-0812">Transmembrane</keyword>
<keyword evidence="7 10" id="KW-0675">Receptor</keyword>
<accession>A0A834K0C6</accession>
<name>A0A834K0C6_VESPE</name>
<dbReference type="Gene3D" id="1.20.1070.10">
    <property type="entry name" value="Rhodopsin 7-helix transmembrane proteins"/>
    <property type="match status" value="1"/>
</dbReference>
<evidence type="ECO:0000256" key="8">
    <source>
        <dbReference type="ARBA" id="ARBA00023180"/>
    </source>
</evidence>
<dbReference type="InterPro" id="IPR001817">
    <property type="entry name" value="Vasoprsn_rcpt"/>
</dbReference>
<evidence type="ECO:0000256" key="2">
    <source>
        <dbReference type="ARBA" id="ARBA00022475"/>
    </source>
</evidence>
<dbReference type="PROSITE" id="PS50262">
    <property type="entry name" value="G_PROTEIN_RECEP_F1_2"/>
    <property type="match status" value="1"/>
</dbReference>
<feature type="transmembrane region" description="Helical" evidence="10">
    <location>
        <begin position="200"/>
        <end position="229"/>
    </location>
</feature>
<evidence type="ECO:0000256" key="3">
    <source>
        <dbReference type="ARBA" id="ARBA00022692"/>
    </source>
</evidence>
<dbReference type="InterPro" id="IPR017452">
    <property type="entry name" value="GPCR_Rhodpsn_7TM"/>
</dbReference>
<feature type="domain" description="G-protein coupled receptors family 1 profile" evidence="12">
    <location>
        <begin position="57"/>
        <end position="317"/>
    </location>
</feature>
<evidence type="ECO:0000256" key="9">
    <source>
        <dbReference type="ARBA" id="ARBA00023224"/>
    </source>
</evidence>
<sequence>MRFSRRDDCNNSRSSPKYNNTGFATNIMSPINSQQRTFRFTEQFTVLWLLFVVIVAGNTAVLAGLLLGKRRKSRMDFFIKQLAFADLLVGLISVLTDIIWRTTVTWHAGNIACKLIRFMQAVVTYSSTYVLVALSIDRYDAITRPMNFSGSWWRARVLVVVAWSLSALFSIPIIFLYEEKRIQGMKQCWIDLGSSIQWRIYMSLVSLTLFIAPTLIIGGCYMVIVATIWSQGSALRQGPTRDTRRASSRGLIPRAKIKTVKMTFVIVFVFILCWSPYIIFDLLQVYGHVPKTQTNIAVATFIQSLAPLNSAANPIIYCLFSTPFCKNVRLLVKTIKHSKEQLLHGRNMQAISWVSGWCTANPHHCFGTGGAKTASTRTTVTTSLTAHSSRKSGPGMLHSTTSRKHVMVSLV</sequence>
<keyword evidence="5 10" id="KW-0297">G-protein coupled receptor</keyword>
<dbReference type="AlphaFoldDB" id="A0A834K0C6"/>
<feature type="transmembrane region" description="Helical" evidence="10">
    <location>
        <begin position="157"/>
        <end position="177"/>
    </location>
</feature>
<evidence type="ECO:0000256" key="4">
    <source>
        <dbReference type="ARBA" id="ARBA00022989"/>
    </source>
</evidence>
<feature type="transmembrane region" description="Helical" evidence="10">
    <location>
        <begin position="115"/>
        <end position="136"/>
    </location>
</feature>
<dbReference type="InterPro" id="IPR000276">
    <property type="entry name" value="GPCR_Rhodpsn"/>
</dbReference>
<keyword evidence="6 10" id="KW-0472">Membrane</keyword>
<dbReference type="PANTHER" id="PTHR24224">
    <property type="entry name" value="CARDIOACCELERATORY PEPTIDE RECEPTOR-RELATED"/>
    <property type="match status" value="1"/>
</dbReference>
<evidence type="ECO:0000256" key="6">
    <source>
        <dbReference type="ARBA" id="ARBA00023136"/>
    </source>
</evidence>
<dbReference type="Proteomes" id="UP000600918">
    <property type="component" value="Unassembled WGS sequence"/>
</dbReference>
<evidence type="ECO:0000256" key="10">
    <source>
        <dbReference type="RuleBase" id="RU046427"/>
    </source>
</evidence>
<keyword evidence="9 10" id="KW-0807">Transducer</keyword>
<comment type="caution">
    <text evidence="10">Lacks conserved residue(s) required for the propagation of feature annotation.</text>
</comment>
<feature type="region of interest" description="Disordered" evidence="11">
    <location>
        <begin position="1"/>
        <end position="21"/>
    </location>
</feature>
<dbReference type="GO" id="GO:0005886">
    <property type="term" value="C:plasma membrane"/>
    <property type="evidence" value="ECO:0007669"/>
    <property type="project" value="UniProtKB-SubCell"/>
</dbReference>
<comment type="subcellular location">
    <subcellularLocation>
        <location evidence="1 10">Cell membrane</location>
        <topology evidence="1 10">Multi-pass membrane protein</topology>
    </subcellularLocation>
</comment>
<evidence type="ECO:0000256" key="11">
    <source>
        <dbReference type="SAM" id="MobiDB-lite"/>
    </source>
</evidence>
<evidence type="ECO:0000313" key="14">
    <source>
        <dbReference type="Proteomes" id="UP000600918"/>
    </source>
</evidence>
<keyword evidence="14" id="KW-1185">Reference proteome</keyword>
<feature type="transmembrane region" description="Helical" evidence="10">
    <location>
        <begin position="79"/>
        <end position="100"/>
    </location>
</feature>
<evidence type="ECO:0000256" key="5">
    <source>
        <dbReference type="ARBA" id="ARBA00023040"/>
    </source>
</evidence>
<dbReference type="GO" id="GO:0005000">
    <property type="term" value="F:vasopressin receptor activity"/>
    <property type="evidence" value="ECO:0007669"/>
    <property type="project" value="InterPro"/>
</dbReference>
<dbReference type="SUPFAM" id="SSF81321">
    <property type="entry name" value="Family A G protein-coupled receptor-like"/>
    <property type="match status" value="1"/>
</dbReference>